<evidence type="ECO:0000313" key="1">
    <source>
        <dbReference type="EMBL" id="MBT9810104.1"/>
    </source>
</evidence>
<evidence type="ECO:0000313" key="4">
    <source>
        <dbReference type="Proteomes" id="UP001549200"/>
    </source>
</evidence>
<dbReference type="GeneID" id="93164450"/>
<reference evidence="2 4" key="2">
    <citation type="submission" date="2024-06" db="EMBL/GenBank/DDBJ databases">
        <title>Genomic Encyclopedia of Type Strains, Phase IV (KMG-IV): sequencing the most valuable type-strain genomes for metagenomic binning, comparative biology and taxonomic classification.</title>
        <authorList>
            <person name="Goeker M."/>
        </authorList>
    </citation>
    <scope>NUCLEOTIDE SEQUENCE [LARGE SCALE GENOMIC DNA]</scope>
    <source>
        <strain evidence="2 4">DSM 19261</strain>
    </source>
</reference>
<evidence type="ECO:0000313" key="3">
    <source>
        <dbReference type="Proteomes" id="UP000708338"/>
    </source>
</evidence>
<gene>
    <name evidence="2" type="ORF">ABID13_003196</name>
    <name evidence="1" type="ORF">GPL26_10685</name>
</gene>
<dbReference type="EMBL" id="WQPS01000012">
    <property type="protein sequence ID" value="MBT9810104.1"/>
    <property type="molecule type" value="Genomic_DNA"/>
</dbReference>
<name>A0AA41FEP9_9FIRM</name>
<dbReference type="Proteomes" id="UP001549200">
    <property type="component" value="Unassembled WGS sequence"/>
</dbReference>
<organism evidence="1 3">
    <name type="scientific">Enterocloster citroniae</name>
    <dbReference type="NCBI Taxonomy" id="358743"/>
    <lineage>
        <taxon>Bacteria</taxon>
        <taxon>Bacillati</taxon>
        <taxon>Bacillota</taxon>
        <taxon>Clostridia</taxon>
        <taxon>Lachnospirales</taxon>
        <taxon>Lachnospiraceae</taxon>
        <taxon>Enterocloster</taxon>
    </lineage>
</organism>
<reference evidence="1" key="1">
    <citation type="journal article" date="2021" name="Gut Microbes">
        <title>A synthetic consortium of 100 gut commensals modulates the composition and function in a colon model of the microbiome of elderly subjects.</title>
        <authorList>
            <person name="Perez M."/>
            <person name="Ntemiri A."/>
            <person name="Tan H."/>
            <person name="Harris H.M.B."/>
            <person name="Roager H.M."/>
            <person name="Ribiere C."/>
            <person name="O'Toole P.W."/>
        </authorList>
    </citation>
    <scope>NUCLEOTIDE SEQUENCE</scope>
    <source>
        <strain evidence="1">MCC335</strain>
    </source>
</reference>
<evidence type="ECO:0000313" key="2">
    <source>
        <dbReference type="EMBL" id="MET3571551.1"/>
    </source>
</evidence>
<dbReference type="AlphaFoldDB" id="A0AA41FEP9"/>
<comment type="caution">
    <text evidence="1">The sequence shown here is derived from an EMBL/GenBank/DDBJ whole genome shotgun (WGS) entry which is preliminary data.</text>
</comment>
<protein>
    <submittedName>
        <fullName evidence="1">Uncharacterized protein</fullName>
    </submittedName>
</protein>
<proteinExistence type="predicted"/>
<dbReference type="RefSeq" id="WP_156200059.1">
    <property type="nucleotide sequence ID" value="NZ_CABJDD010000003.1"/>
</dbReference>
<dbReference type="EMBL" id="JBEPLZ010000011">
    <property type="protein sequence ID" value="MET3571551.1"/>
    <property type="molecule type" value="Genomic_DNA"/>
</dbReference>
<accession>A0AA41FEP9</accession>
<sequence length="47" mass="5374">MDSHETVSREMLDEKKADEAITIYQSRFPDLKMAASLKSKLKVTEDS</sequence>
<dbReference type="Proteomes" id="UP000708338">
    <property type="component" value="Unassembled WGS sequence"/>
</dbReference>
<keyword evidence="4" id="KW-1185">Reference proteome</keyword>